<feature type="transmembrane region" description="Helical" evidence="1">
    <location>
        <begin position="819"/>
        <end position="838"/>
    </location>
</feature>
<feature type="transmembrane region" description="Helical" evidence="1">
    <location>
        <begin position="683"/>
        <end position="702"/>
    </location>
</feature>
<feature type="non-terminal residue" evidence="2">
    <location>
        <position position="1"/>
    </location>
</feature>
<dbReference type="Proteomes" id="UP000278031">
    <property type="component" value="Unassembled WGS sequence"/>
</dbReference>
<evidence type="ECO:0000313" key="2">
    <source>
        <dbReference type="EMBL" id="RLG69564.1"/>
    </source>
</evidence>
<dbReference type="AlphaFoldDB" id="A0A497JIK3"/>
<organism evidence="2 3">
    <name type="scientific">Candidatus Iainarchaeum sp</name>
    <dbReference type="NCBI Taxonomy" id="3101447"/>
    <lineage>
        <taxon>Archaea</taxon>
        <taxon>Candidatus Iainarchaeota</taxon>
        <taxon>Candidatus Iainarchaeia</taxon>
        <taxon>Candidatus Iainarchaeales</taxon>
        <taxon>Candidatus Iainarchaeaceae</taxon>
        <taxon>Candidatus Iainarchaeum</taxon>
    </lineage>
</organism>
<feature type="transmembrane region" description="Helical" evidence="1">
    <location>
        <begin position="656"/>
        <end position="677"/>
    </location>
</feature>
<feature type="transmembrane region" description="Helical" evidence="1">
    <location>
        <begin position="321"/>
        <end position="345"/>
    </location>
</feature>
<feature type="transmembrane region" description="Helical" evidence="1">
    <location>
        <begin position="761"/>
        <end position="781"/>
    </location>
</feature>
<evidence type="ECO:0000256" key="1">
    <source>
        <dbReference type="SAM" id="Phobius"/>
    </source>
</evidence>
<feature type="transmembrane region" description="Helical" evidence="1">
    <location>
        <begin position="392"/>
        <end position="423"/>
    </location>
</feature>
<name>A0A497JIK3_9ARCH</name>
<feature type="transmembrane region" description="Helical" evidence="1">
    <location>
        <begin position="489"/>
        <end position="512"/>
    </location>
</feature>
<feature type="transmembrane region" description="Helical" evidence="1">
    <location>
        <begin position="787"/>
        <end position="807"/>
    </location>
</feature>
<feature type="transmembrane region" description="Helical" evidence="1">
    <location>
        <begin position="601"/>
        <end position="617"/>
    </location>
</feature>
<keyword evidence="1" id="KW-0812">Transmembrane</keyword>
<dbReference type="EMBL" id="QMWP01000128">
    <property type="protein sequence ID" value="RLG69564.1"/>
    <property type="molecule type" value="Genomic_DNA"/>
</dbReference>
<proteinExistence type="predicted"/>
<feature type="transmembrane region" description="Helical" evidence="1">
    <location>
        <begin position="242"/>
        <end position="263"/>
    </location>
</feature>
<feature type="non-terminal residue" evidence="2">
    <location>
        <position position="853"/>
    </location>
</feature>
<feature type="transmembrane region" description="Helical" evidence="1">
    <location>
        <begin position="623"/>
        <end position="644"/>
    </location>
</feature>
<sequence length="853" mass="97234">LNTRILQDFIQGVIDLADLYEYQISKECKGYIEILKDLKDLEKTLDPDKIDIKKFTETLGKLKQSAEERADENILKKFLNELDKALENYLKAPFDENFSAEGEFSKEIKKIKDEISTEISQVIKEIMKKSKVFEDIKEFKFLPTAFLLTNVDNDWSKVERLLETLLNIEKERTQKVINAYQRFKEREGTEVNPVFHYVTEIARLLLQFILAGLGAICVFNSLGGGISVFTFLSYLISSLKKYLLISGVLITLGIFVHLFNVLYIRTHKYKGDFTFEVKENRFFNPELYRKLSFILRGVGLVILLVGIFKLPYASYTVPQKAVVHLITIWILTELVLGMILPCIMSKLSEKFTLLEEKGKANRVIKFLNSLSFFSSTRAVSITWLSLKYHYRPAYFVGGFIGMLASGIFYFVVLFSFLGLSAFLGKESFHIFFYGNMILGDWFKLIFGGIVFGLAMYLLRYGIATAWIVFGSLLYTFPIRTLAPIAGLFMSYFGLPLFVKILLTGILGICMIFEEEIISFVKEIPIIKKFLNYIEKQSLFTVSKAFWHKIRESWAHLSYYQAYPRWAGGMPQKMMDKIMQEISEFGPLHVFAREVRANGGRFFLSAPFASLFIILLPISGVFGFLPFIGVLIVMCSLGSFFNQILTGNGLVTELERAGFNKITAILAFFSAVILYYFGLLSLKLILFLTWIGGFIVGLGRWIFNRFIDMIRFPLQLLVHTLGILVRQSLEFKTSGEPGTAYRGMDIRPSLAQKYPNFVNVKVGWFIGIVLLLINLLSITFKATLSNVILLYTTLIVSTGLTVGIFVMSVIRGNKTKEGRIANIAGWVVGIGYLWVLRILSQKFESSLLSLIPFS</sequence>
<gene>
    <name evidence="2" type="ORF">DRO04_03215</name>
</gene>
<feature type="transmembrane region" description="Helical" evidence="1">
    <location>
        <begin position="293"/>
        <end position="315"/>
    </location>
</feature>
<keyword evidence="1" id="KW-0472">Membrane</keyword>
<comment type="caution">
    <text evidence="2">The sequence shown here is derived from an EMBL/GenBank/DDBJ whole genome shotgun (WGS) entry which is preliminary data.</text>
</comment>
<protein>
    <submittedName>
        <fullName evidence="2">Uncharacterized protein</fullName>
    </submittedName>
</protein>
<evidence type="ECO:0000313" key="3">
    <source>
        <dbReference type="Proteomes" id="UP000278031"/>
    </source>
</evidence>
<keyword evidence="1" id="KW-1133">Transmembrane helix</keyword>
<feature type="transmembrane region" description="Helical" evidence="1">
    <location>
        <begin position="444"/>
        <end position="469"/>
    </location>
</feature>
<feature type="transmembrane region" description="Helical" evidence="1">
    <location>
        <begin position="208"/>
        <end position="236"/>
    </location>
</feature>
<accession>A0A497JIK3</accession>
<reference evidence="2 3" key="1">
    <citation type="submission" date="2018-06" db="EMBL/GenBank/DDBJ databases">
        <title>Extensive metabolic versatility and redundancy in microbially diverse, dynamic hydrothermal sediments.</title>
        <authorList>
            <person name="Dombrowski N."/>
            <person name="Teske A."/>
            <person name="Baker B.J."/>
        </authorList>
    </citation>
    <scope>NUCLEOTIDE SEQUENCE [LARGE SCALE GENOMIC DNA]</scope>
    <source>
        <strain evidence="2">B51_G17</strain>
    </source>
</reference>